<reference evidence="3" key="1">
    <citation type="submission" date="2018-04" db="EMBL/GenBank/DDBJ databases">
        <title>Whole genome sequencing of Hypsizygus marmoreus.</title>
        <authorList>
            <person name="Choi I.-G."/>
            <person name="Min B."/>
            <person name="Kim J.-G."/>
            <person name="Kim S."/>
            <person name="Oh Y.-L."/>
            <person name="Kong W.-S."/>
            <person name="Park H."/>
            <person name="Jeong J."/>
            <person name="Song E.-S."/>
        </authorList>
    </citation>
    <scope>NUCLEOTIDE SEQUENCE [LARGE SCALE GENOMIC DNA]</scope>
    <source>
        <strain evidence="3">51987-8</strain>
    </source>
</reference>
<dbReference type="STRING" id="39966.A0A369JCD9"/>
<dbReference type="EMBL" id="LUEZ02000113">
    <property type="protein sequence ID" value="RDB17383.1"/>
    <property type="molecule type" value="Genomic_DNA"/>
</dbReference>
<accession>A0A369JCD9</accession>
<keyword evidence="4" id="KW-1185">Reference proteome</keyword>
<dbReference type="Proteomes" id="UP000076154">
    <property type="component" value="Unassembled WGS sequence"/>
</dbReference>
<dbReference type="PANTHER" id="PTHR10366:SF564">
    <property type="entry name" value="STEROL-4-ALPHA-CARBOXYLATE 3-DEHYDROGENASE, DECARBOXYLATING"/>
    <property type="match status" value="1"/>
</dbReference>
<dbReference type="SUPFAM" id="SSF51735">
    <property type="entry name" value="NAD(P)-binding Rossmann-fold domains"/>
    <property type="match status" value="1"/>
</dbReference>
<comment type="caution">
    <text evidence="3">The sequence shown here is derived from an EMBL/GenBank/DDBJ whole genome shotgun (WGS) entry which is preliminary data.</text>
</comment>
<evidence type="ECO:0008006" key="5">
    <source>
        <dbReference type="Google" id="ProtNLM"/>
    </source>
</evidence>
<dbReference type="Gene3D" id="3.40.50.720">
    <property type="entry name" value="NAD(P)-binding Rossmann-like Domain"/>
    <property type="match status" value="2"/>
</dbReference>
<keyword evidence="1" id="KW-0560">Oxidoreductase</keyword>
<dbReference type="InParanoid" id="A0A369JCD9"/>
<dbReference type="OrthoDB" id="2735536at2759"/>
<organism evidence="3 4">
    <name type="scientific">Hypsizygus marmoreus</name>
    <name type="common">White beech mushroom</name>
    <name type="synonym">Agaricus marmoreus</name>
    <dbReference type="NCBI Taxonomy" id="39966"/>
    <lineage>
        <taxon>Eukaryota</taxon>
        <taxon>Fungi</taxon>
        <taxon>Dikarya</taxon>
        <taxon>Basidiomycota</taxon>
        <taxon>Agaricomycotina</taxon>
        <taxon>Agaricomycetes</taxon>
        <taxon>Agaricomycetidae</taxon>
        <taxon>Agaricales</taxon>
        <taxon>Tricholomatineae</taxon>
        <taxon>Lyophyllaceae</taxon>
        <taxon>Hypsizygus</taxon>
    </lineage>
</organism>
<evidence type="ECO:0000313" key="3">
    <source>
        <dbReference type="EMBL" id="RDB17383.1"/>
    </source>
</evidence>
<name>A0A369JCD9_HYPMA</name>
<proteinExistence type="inferred from homology"/>
<sequence length="274" mass="30922">MTTVRRRHLRRYKPLYNVAYSSNLHTQSLKQFLSQAPPDVWDHTSSRGSWTSVTRLLDKGYRVRAAVRRPKFDEFTRSYAKFGDKFEAVTVSDSSTDQFPDALKGIDAVIHSAAPIPERQPPEAILTVSDYQPSHNRPYQKSLHYGALEGTMNIIPQAEKAVALTYPLANVASFRSVNPPYLYGPFTPGFTLPTPNYYTLFINLYIYRFLTRAGKFPFPGHADVRHAAKAHVLALTSPLSSAVGRKHILFASPHGFDFEAIVDLVAEKRPELRN</sequence>
<dbReference type="InterPro" id="IPR036291">
    <property type="entry name" value="NAD(P)-bd_dom_sf"/>
</dbReference>
<dbReference type="GO" id="GO:0016616">
    <property type="term" value="F:oxidoreductase activity, acting on the CH-OH group of donors, NAD or NADP as acceptor"/>
    <property type="evidence" value="ECO:0007669"/>
    <property type="project" value="TreeGrafter"/>
</dbReference>
<evidence type="ECO:0000256" key="1">
    <source>
        <dbReference type="ARBA" id="ARBA00023002"/>
    </source>
</evidence>
<comment type="similarity">
    <text evidence="2">Belongs to the NAD(P)-dependent epimerase/dehydratase family. Dihydroflavonol-4-reductase subfamily.</text>
</comment>
<dbReference type="InterPro" id="IPR050425">
    <property type="entry name" value="NAD(P)_dehydrat-like"/>
</dbReference>
<dbReference type="PANTHER" id="PTHR10366">
    <property type="entry name" value="NAD DEPENDENT EPIMERASE/DEHYDRATASE"/>
    <property type="match status" value="1"/>
</dbReference>
<dbReference type="AlphaFoldDB" id="A0A369JCD9"/>
<evidence type="ECO:0000256" key="2">
    <source>
        <dbReference type="ARBA" id="ARBA00023445"/>
    </source>
</evidence>
<protein>
    <recommendedName>
        <fullName evidence="5">NAD-dependent epimerase/dehydratase domain-containing protein</fullName>
    </recommendedName>
</protein>
<evidence type="ECO:0000313" key="4">
    <source>
        <dbReference type="Proteomes" id="UP000076154"/>
    </source>
</evidence>
<gene>
    <name evidence="3" type="ORF">Hypma_001851</name>
</gene>